<comment type="caution">
    <text evidence="1">The sequence shown here is derived from an EMBL/GenBank/DDBJ whole genome shotgun (WGS) entry which is preliminary data.</text>
</comment>
<accession>A0ABV5G4D6</accession>
<dbReference type="Proteomes" id="UP001589575">
    <property type="component" value="Unassembled WGS sequence"/>
</dbReference>
<evidence type="ECO:0000313" key="2">
    <source>
        <dbReference type="Proteomes" id="UP001589575"/>
    </source>
</evidence>
<evidence type="ECO:0000313" key="1">
    <source>
        <dbReference type="EMBL" id="MFB9073504.1"/>
    </source>
</evidence>
<sequence>MSSLRAVGLQRHFRMVSPLSARERRGTACPTVRAGMSVGWRGCRPAAASCSRRPVL</sequence>
<proteinExistence type="predicted"/>
<name>A0ABV5G4D6_9MICC</name>
<keyword evidence="2" id="KW-1185">Reference proteome</keyword>
<gene>
    <name evidence="1" type="ORF">ACFFX0_20820</name>
</gene>
<dbReference type="EMBL" id="JBHMFI010000001">
    <property type="protein sequence ID" value="MFB9073504.1"/>
    <property type="molecule type" value="Genomic_DNA"/>
</dbReference>
<reference evidence="1 2" key="1">
    <citation type="submission" date="2024-09" db="EMBL/GenBank/DDBJ databases">
        <authorList>
            <person name="Sun Q."/>
            <person name="Mori K."/>
        </authorList>
    </citation>
    <scope>NUCLEOTIDE SEQUENCE [LARGE SCALE GENOMIC DNA]</scope>
    <source>
        <strain evidence="1 2">CCM 7609</strain>
    </source>
</reference>
<organism evidence="1 2">
    <name type="scientific">Citricoccus parietis</name>
    <dbReference type="NCBI Taxonomy" id="592307"/>
    <lineage>
        <taxon>Bacteria</taxon>
        <taxon>Bacillati</taxon>
        <taxon>Actinomycetota</taxon>
        <taxon>Actinomycetes</taxon>
        <taxon>Micrococcales</taxon>
        <taxon>Micrococcaceae</taxon>
        <taxon>Citricoccus</taxon>
    </lineage>
</organism>
<protein>
    <submittedName>
        <fullName evidence="1">Uncharacterized protein</fullName>
    </submittedName>
</protein>